<dbReference type="OrthoDB" id="24670at2759"/>
<evidence type="ECO:0000256" key="8">
    <source>
        <dbReference type="ARBA" id="ARBA00030331"/>
    </source>
</evidence>
<dbReference type="GO" id="GO:0005524">
    <property type="term" value="F:ATP binding"/>
    <property type="evidence" value="ECO:0007669"/>
    <property type="project" value="UniProtKB-KW"/>
</dbReference>
<dbReference type="SUPFAM" id="SSF47323">
    <property type="entry name" value="Anticodon-binding domain of a subclass of class I aminoacyl-tRNA synthetases"/>
    <property type="match status" value="1"/>
</dbReference>
<evidence type="ECO:0000256" key="4">
    <source>
        <dbReference type="ARBA" id="ARBA00022840"/>
    </source>
</evidence>
<feature type="domain" description="Methionyl/Leucyl tRNA synthetase" evidence="10">
    <location>
        <begin position="147"/>
        <end position="368"/>
    </location>
</feature>
<dbReference type="PANTHER" id="PTHR43326:SF2">
    <property type="entry name" value="METHIONINE--TRNA LIGASE"/>
    <property type="match status" value="1"/>
</dbReference>
<proteinExistence type="inferred from homology"/>
<dbReference type="NCBIfam" id="TIGR00398">
    <property type="entry name" value="metG"/>
    <property type="match status" value="1"/>
</dbReference>
<dbReference type="EC" id="6.1.1.10" evidence="1"/>
<dbReference type="Proteomes" id="UP000515146">
    <property type="component" value="Unplaced"/>
</dbReference>
<keyword evidence="11" id="KW-1185">Reference proteome</keyword>
<dbReference type="Gene3D" id="2.170.220.10">
    <property type="match status" value="1"/>
</dbReference>
<gene>
    <name evidence="12" type="primary">LOC113799075</name>
</gene>
<dbReference type="InterPro" id="IPR014758">
    <property type="entry name" value="Met-tRNA_synth"/>
</dbReference>
<dbReference type="InterPro" id="IPR023457">
    <property type="entry name" value="Met-tRNA_synth_2"/>
</dbReference>
<keyword evidence="6 9" id="KW-0030">Aminoacyl-tRNA synthetase</keyword>
<dbReference type="OMA" id="VIWPCIL"/>
<dbReference type="InterPro" id="IPR015413">
    <property type="entry name" value="Methionyl/Leucyl_tRNA_Synth"/>
</dbReference>
<evidence type="ECO:0000256" key="3">
    <source>
        <dbReference type="ARBA" id="ARBA00022741"/>
    </source>
</evidence>
<evidence type="ECO:0000256" key="1">
    <source>
        <dbReference type="ARBA" id="ARBA00012838"/>
    </source>
</evidence>
<accession>A0A6P6YJR4</accession>
<evidence type="ECO:0000256" key="5">
    <source>
        <dbReference type="ARBA" id="ARBA00022917"/>
    </source>
</evidence>
<evidence type="ECO:0000256" key="6">
    <source>
        <dbReference type="ARBA" id="ARBA00023146"/>
    </source>
</evidence>
<dbReference type="InterPro" id="IPR014729">
    <property type="entry name" value="Rossmann-like_a/b/a_fold"/>
</dbReference>
<organism evidence="11 12">
    <name type="scientific">Dermatophagoides pteronyssinus</name>
    <name type="common">European house dust mite</name>
    <dbReference type="NCBI Taxonomy" id="6956"/>
    <lineage>
        <taxon>Eukaryota</taxon>
        <taxon>Metazoa</taxon>
        <taxon>Ecdysozoa</taxon>
        <taxon>Arthropoda</taxon>
        <taxon>Chelicerata</taxon>
        <taxon>Arachnida</taxon>
        <taxon>Acari</taxon>
        <taxon>Acariformes</taxon>
        <taxon>Sarcoptiformes</taxon>
        <taxon>Astigmata</taxon>
        <taxon>Psoroptidia</taxon>
        <taxon>Analgoidea</taxon>
        <taxon>Pyroglyphidae</taxon>
        <taxon>Dermatophagoidinae</taxon>
        <taxon>Dermatophagoides</taxon>
    </lineage>
</organism>
<dbReference type="GO" id="GO:0006431">
    <property type="term" value="P:methionyl-tRNA aminoacylation"/>
    <property type="evidence" value="ECO:0007669"/>
    <property type="project" value="InterPro"/>
</dbReference>
<dbReference type="InterPro" id="IPR009080">
    <property type="entry name" value="tRNAsynth_Ia_anticodon-bd"/>
</dbReference>
<keyword evidence="4 9" id="KW-0067">ATP-binding</keyword>
<keyword evidence="2 9" id="KW-0436">Ligase</keyword>
<dbReference type="GO" id="GO:0004825">
    <property type="term" value="F:methionine-tRNA ligase activity"/>
    <property type="evidence" value="ECO:0007669"/>
    <property type="project" value="UniProtKB-EC"/>
</dbReference>
<evidence type="ECO:0000256" key="7">
    <source>
        <dbReference type="ARBA" id="ARBA00026124"/>
    </source>
</evidence>
<keyword evidence="3 9" id="KW-0547">Nucleotide-binding</keyword>
<dbReference type="RefSeq" id="XP_027205467.1">
    <property type="nucleotide sequence ID" value="XM_027349666.1"/>
</dbReference>
<dbReference type="KEGG" id="dpte:113799075"/>
<feature type="domain" description="Methionyl/Leucyl tRNA synthetase" evidence="10">
    <location>
        <begin position="13"/>
        <end position="144"/>
    </location>
</feature>
<dbReference type="PANTHER" id="PTHR43326">
    <property type="entry name" value="METHIONYL-TRNA SYNTHETASE"/>
    <property type="match status" value="1"/>
</dbReference>
<evidence type="ECO:0000313" key="11">
    <source>
        <dbReference type="Proteomes" id="UP000515146"/>
    </source>
</evidence>
<dbReference type="AlphaFoldDB" id="A0A6P6YJR4"/>
<keyword evidence="5 9" id="KW-0648">Protein biosynthesis</keyword>
<evidence type="ECO:0000256" key="9">
    <source>
        <dbReference type="RuleBase" id="RU363039"/>
    </source>
</evidence>
<dbReference type="InterPro" id="IPR033911">
    <property type="entry name" value="MetRS_core"/>
</dbReference>
<dbReference type="SUPFAM" id="SSF52374">
    <property type="entry name" value="Nucleotidylyl transferase"/>
    <property type="match status" value="1"/>
</dbReference>
<dbReference type="Pfam" id="PF09334">
    <property type="entry name" value="tRNA-synt_1g"/>
    <property type="match status" value="2"/>
</dbReference>
<reference evidence="12" key="1">
    <citation type="submission" date="2025-08" db="UniProtKB">
        <authorList>
            <consortium name="RefSeq"/>
        </authorList>
    </citation>
    <scope>IDENTIFICATION</scope>
    <source>
        <strain evidence="12">Airmid</strain>
    </source>
</reference>
<evidence type="ECO:0000256" key="2">
    <source>
        <dbReference type="ARBA" id="ARBA00022598"/>
    </source>
</evidence>
<protein>
    <recommendedName>
        <fullName evidence="7">Methionine--tRNA ligase, mitochondrial</fullName>
        <ecNumber evidence="1">6.1.1.10</ecNumber>
    </recommendedName>
    <alternativeName>
        <fullName evidence="8">Mitochondrial methionyl-tRNA synthetase</fullName>
    </alternativeName>
</protein>
<comment type="similarity">
    <text evidence="9">Belongs to the class-I aminoacyl-tRNA synthetase family.</text>
</comment>
<dbReference type="CDD" id="cd00814">
    <property type="entry name" value="MetRS_core"/>
    <property type="match status" value="1"/>
</dbReference>
<dbReference type="PRINTS" id="PR01041">
    <property type="entry name" value="TRNASYNTHMET"/>
</dbReference>
<sequence length="508" mass="57709">MSDSNTIANRSKYYLTGALAYLNGKPHIGHAYEFLTSDVVFRFYEVLGVDAKYVLGSDEHGQKVEAASAAKGVKPQDWVDSCVVSFLELMSKLNITKFTWVRTTSAKHKECVHWLWNRVFDRGYVYLGTYDGWYNPKEEAFVTANEAKLHNFVCPVSKIAYEMRSEECYYFKMSLFHDRILRLIRDTDFLMPVDQRNALVARLESEPLSDLSVTRTKLSWGVPVPNDAKHVMYVWFDALSGYLSGVNAHKADTGDKTYWPADVHIIGKDIVWFHCVIWPAILMAAEIELPKHVFAHGFVMAEDGSKMSKSLNNVIEPLDYIEKCGADPYRWYTIRNGHYGHDIKFSGQALYTMNNADLCGIVGNLVNRGLSLCEKYCDSCVSSLSYSLLYNAAEILHSIKSSMEHFELEALAEAGLKVCRSANKFLTDEQPWIMEDASKRTQVIYSVLDSVYFVAHVLYPVIPAAALKICDLLNLPMQLLTDFNQTPNLKLGIVVKKRTNLFAHLQWS</sequence>
<dbReference type="InParanoid" id="A0A6P6YJR4"/>
<evidence type="ECO:0000313" key="12">
    <source>
        <dbReference type="RefSeq" id="XP_027205467.1"/>
    </source>
</evidence>
<evidence type="ECO:0000259" key="10">
    <source>
        <dbReference type="Pfam" id="PF09334"/>
    </source>
</evidence>
<dbReference type="Gene3D" id="1.10.730.10">
    <property type="entry name" value="Isoleucyl-tRNA Synthetase, Domain 1"/>
    <property type="match status" value="1"/>
</dbReference>
<name>A0A6P6YJR4_DERPT</name>
<dbReference type="Gene3D" id="3.40.50.620">
    <property type="entry name" value="HUPs"/>
    <property type="match status" value="1"/>
</dbReference>